<gene>
    <name evidence="1" type="ORF">HAX54_036406</name>
</gene>
<dbReference type="EMBL" id="JACEIK010004822">
    <property type="protein sequence ID" value="MCD9646519.1"/>
    <property type="molecule type" value="Genomic_DNA"/>
</dbReference>
<comment type="caution">
    <text evidence="1">The sequence shown here is derived from an EMBL/GenBank/DDBJ whole genome shotgun (WGS) entry which is preliminary data.</text>
</comment>
<protein>
    <submittedName>
        <fullName evidence="1">Uncharacterized protein</fullName>
    </submittedName>
</protein>
<sequence length="114" mass="12571">MEEKQGKLWTNKPYTEENRVKSSGIKGYDHVGCSDLVSCSNGKGVVGPVARDVEGKSAAQVMCPILGQQRDENLNTKEQTLKVGPVLFTEVHILISNQFNVLRNIQDDPMLAEV</sequence>
<name>A0ABS8VII1_DATST</name>
<reference evidence="1 2" key="1">
    <citation type="journal article" date="2021" name="BMC Genomics">
        <title>Datura genome reveals duplications of psychoactive alkaloid biosynthetic genes and high mutation rate following tissue culture.</title>
        <authorList>
            <person name="Rajewski A."/>
            <person name="Carter-House D."/>
            <person name="Stajich J."/>
            <person name="Litt A."/>
        </authorList>
    </citation>
    <scope>NUCLEOTIDE SEQUENCE [LARGE SCALE GENOMIC DNA]</scope>
    <source>
        <strain evidence="1">AR-01</strain>
    </source>
</reference>
<proteinExistence type="predicted"/>
<evidence type="ECO:0000313" key="2">
    <source>
        <dbReference type="Proteomes" id="UP000823775"/>
    </source>
</evidence>
<organism evidence="1 2">
    <name type="scientific">Datura stramonium</name>
    <name type="common">Jimsonweed</name>
    <name type="synonym">Common thornapple</name>
    <dbReference type="NCBI Taxonomy" id="4076"/>
    <lineage>
        <taxon>Eukaryota</taxon>
        <taxon>Viridiplantae</taxon>
        <taxon>Streptophyta</taxon>
        <taxon>Embryophyta</taxon>
        <taxon>Tracheophyta</taxon>
        <taxon>Spermatophyta</taxon>
        <taxon>Magnoliopsida</taxon>
        <taxon>eudicotyledons</taxon>
        <taxon>Gunneridae</taxon>
        <taxon>Pentapetalae</taxon>
        <taxon>asterids</taxon>
        <taxon>lamiids</taxon>
        <taxon>Solanales</taxon>
        <taxon>Solanaceae</taxon>
        <taxon>Solanoideae</taxon>
        <taxon>Datureae</taxon>
        <taxon>Datura</taxon>
    </lineage>
</organism>
<keyword evidence="2" id="KW-1185">Reference proteome</keyword>
<dbReference type="Proteomes" id="UP000823775">
    <property type="component" value="Unassembled WGS sequence"/>
</dbReference>
<accession>A0ABS8VII1</accession>
<evidence type="ECO:0000313" key="1">
    <source>
        <dbReference type="EMBL" id="MCD9646519.1"/>
    </source>
</evidence>